<dbReference type="AlphaFoldDB" id="A0A369J496"/>
<dbReference type="PROSITE" id="PS00108">
    <property type="entry name" value="PROTEIN_KINASE_ST"/>
    <property type="match status" value="1"/>
</dbReference>
<evidence type="ECO:0000256" key="3">
    <source>
        <dbReference type="PROSITE-ProRule" id="PRU10141"/>
    </source>
</evidence>
<dbReference type="InterPro" id="IPR008271">
    <property type="entry name" value="Ser/Thr_kinase_AS"/>
</dbReference>
<organism evidence="6 7">
    <name type="scientific">Hypsizygus marmoreus</name>
    <name type="common">White beech mushroom</name>
    <name type="synonym">Agaricus marmoreus</name>
    <dbReference type="NCBI Taxonomy" id="39966"/>
    <lineage>
        <taxon>Eukaryota</taxon>
        <taxon>Fungi</taxon>
        <taxon>Dikarya</taxon>
        <taxon>Basidiomycota</taxon>
        <taxon>Agaricomycotina</taxon>
        <taxon>Agaricomycetes</taxon>
        <taxon>Agaricomycetidae</taxon>
        <taxon>Agaricales</taxon>
        <taxon>Tricholomatineae</taxon>
        <taxon>Lyophyllaceae</taxon>
        <taxon>Hypsizygus</taxon>
    </lineage>
</organism>
<dbReference type="Pfam" id="PF00069">
    <property type="entry name" value="Pkinase"/>
    <property type="match status" value="2"/>
</dbReference>
<keyword evidence="7" id="KW-1185">Reference proteome</keyword>
<dbReference type="GO" id="GO:0035556">
    <property type="term" value="P:intracellular signal transduction"/>
    <property type="evidence" value="ECO:0007669"/>
    <property type="project" value="TreeGrafter"/>
</dbReference>
<accession>A0A369J496</accession>
<keyword evidence="1 3" id="KW-0547">Nucleotide-binding</keyword>
<dbReference type="GO" id="GO:0004674">
    <property type="term" value="F:protein serine/threonine kinase activity"/>
    <property type="evidence" value="ECO:0007669"/>
    <property type="project" value="TreeGrafter"/>
</dbReference>
<feature type="region of interest" description="Disordered" evidence="4">
    <location>
        <begin position="312"/>
        <end position="369"/>
    </location>
</feature>
<dbReference type="Gene3D" id="1.10.510.10">
    <property type="entry name" value="Transferase(Phosphotransferase) domain 1"/>
    <property type="match status" value="1"/>
</dbReference>
<dbReference type="GO" id="GO:0005634">
    <property type="term" value="C:nucleus"/>
    <property type="evidence" value="ECO:0007669"/>
    <property type="project" value="TreeGrafter"/>
</dbReference>
<evidence type="ECO:0000256" key="2">
    <source>
        <dbReference type="ARBA" id="ARBA00022840"/>
    </source>
</evidence>
<dbReference type="GO" id="GO:0045719">
    <property type="term" value="P:negative regulation of glycogen biosynthetic process"/>
    <property type="evidence" value="ECO:0007669"/>
    <property type="project" value="TreeGrafter"/>
</dbReference>
<dbReference type="SUPFAM" id="SSF56112">
    <property type="entry name" value="Protein kinase-like (PK-like)"/>
    <property type="match status" value="1"/>
</dbReference>
<evidence type="ECO:0000256" key="1">
    <source>
        <dbReference type="ARBA" id="ARBA00022741"/>
    </source>
</evidence>
<dbReference type="PANTHER" id="PTHR24346">
    <property type="entry name" value="MAP/MICROTUBULE AFFINITY-REGULATING KINASE"/>
    <property type="match status" value="1"/>
</dbReference>
<dbReference type="InParanoid" id="A0A369J496"/>
<feature type="compositionally biased region" description="Low complexity" evidence="4">
    <location>
        <begin position="312"/>
        <end position="331"/>
    </location>
</feature>
<sequence>MRTHETRHHSFVQHAMTPELMDSPLSPSDPNYSSPIGSLSPAESDTLRTPFFDEYQPRTRETTHTHSYNLGGKRKRFASDNCSPRLPQLFQQSPTPHARENSIPFPEISPADYESPMGLDDFEASLSGLNHLEDAQDDPAPILVLCNPSNLDAHPLKTGQIKLSLHVPLNLDATKHSPHFPSGHKLNPHFVRHYHLEDELGSGGYGFVMTARHRTEGHEVAVKFIVKSKVPDYAWMEDETIGRLPTEVMLLSFIDHENIVKCLDLFEDSLYFYLIQELHGTPWHRYKARPSPPGKSIPASLSSASIATSTPTLSPSVSISSRSSSNQGSLPASPSTPPIAVEAQPITHATTPLKPNVDIPTPERIARPDFQRRPSHDLFECIEQSEHKRLSERQARYVFAQVVDAVHYLDSQGVAHRDIKDENLVINKDLKVKLIDFGSAAVVDPNEPRPYYTLFYGTTAYASSEILQKKKYQAAPAEVWTLGVLLSYLLTGASPFPTVKDAINGRIVLADILGARLSRTAMSLMRRCLDPNPETRATIAEVKAHRWLTS</sequence>
<proteinExistence type="predicted"/>
<dbReference type="Proteomes" id="UP000076154">
    <property type="component" value="Unassembled WGS sequence"/>
</dbReference>
<dbReference type="PROSITE" id="PS00107">
    <property type="entry name" value="PROTEIN_KINASE_ATP"/>
    <property type="match status" value="1"/>
</dbReference>
<dbReference type="GO" id="GO:0005524">
    <property type="term" value="F:ATP binding"/>
    <property type="evidence" value="ECO:0007669"/>
    <property type="project" value="UniProtKB-UniRule"/>
</dbReference>
<comment type="caution">
    <text evidence="6">The sequence shown here is derived from an EMBL/GenBank/DDBJ whole genome shotgun (WGS) entry which is preliminary data.</text>
</comment>
<feature type="compositionally biased region" description="Polar residues" evidence="4">
    <location>
        <begin position="25"/>
        <end position="43"/>
    </location>
</feature>
<dbReference type="EMBL" id="LUEZ02000122">
    <property type="protein sequence ID" value="RDB16851.1"/>
    <property type="molecule type" value="Genomic_DNA"/>
</dbReference>
<dbReference type="GO" id="GO:0005829">
    <property type="term" value="C:cytosol"/>
    <property type="evidence" value="ECO:0007669"/>
    <property type="project" value="TreeGrafter"/>
</dbReference>
<feature type="binding site" evidence="3">
    <location>
        <position position="227"/>
    </location>
    <ligand>
        <name>ATP</name>
        <dbReference type="ChEBI" id="CHEBI:30616"/>
    </ligand>
</feature>
<evidence type="ECO:0000313" key="7">
    <source>
        <dbReference type="Proteomes" id="UP000076154"/>
    </source>
</evidence>
<dbReference type="FunFam" id="3.30.200.20:FF:000314">
    <property type="entry name" value="Serine/threonine protein kinase"/>
    <property type="match status" value="1"/>
</dbReference>
<evidence type="ECO:0000256" key="4">
    <source>
        <dbReference type="SAM" id="MobiDB-lite"/>
    </source>
</evidence>
<dbReference type="SMART" id="SM00220">
    <property type="entry name" value="S_TKc"/>
    <property type="match status" value="1"/>
</dbReference>
<name>A0A369J496_HYPMA</name>
<dbReference type="PANTHER" id="PTHR24346:SF72">
    <property type="entry name" value="CAMK PROTEIN KINASE"/>
    <property type="match status" value="1"/>
</dbReference>
<keyword evidence="6" id="KW-0808">Transferase</keyword>
<dbReference type="InterPro" id="IPR017441">
    <property type="entry name" value="Protein_kinase_ATP_BS"/>
</dbReference>
<feature type="compositionally biased region" description="Basic residues" evidence="4">
    <location>
        <begin position="1"/>
        <end position="11"/>
    </location>
</feature>
<feature type="domain" description="Protein kinase" evidence="5">
    <location>
        <begin position="194"/>
        <end position="548"/>
    </location>
</feature>
<dbReference type="InterPro" id="IPR000719">
    <property type="entry name" value="Prot_kinase_dom"/>
</dbReference>
<gene>
    <name evidence="6" type="primary">Pim2</name>
    <name evidence="6" type="ORF">Hypma_002464</name>
</gene>
<dbReference type="OrthoDB" id="10252171at2759"/>
<dbReference type="STRING" id="39966.A0A369J496"/>
<protein>
    <submittedName>
        <fullName evidence="6">Serine/threonine-protein kinase pim-2</fullName>
    </submittedName>
</protein>
<dbReference type="PROSITE" id="PS50011">
    <property type="entry name" value="PROTEIN_KINASE_DOM"/>
    <property type="match status" value="1"/>
</dbReference>
<evidence type="ECO:0000313" key="6">
    <source>
        <dbReference type="EMBL" id="RDB16851.1"/>
    </source>
</evidence>
<dbReference type="Gene3D" id="3.30.200.20">
    <property type="entry name" value="Phosphorylase Kinase, domain 1"/>
    <property type="match status" value="1"/>
</dbReference>
<keyword evidence="6" id="KW-0418">Kinase</keyword>
<feature type="region of interest" description="Disordered" evidence="4">
    <location>
        <begin position="1"/>
        <end position="49"/>
    </location>
</feature>
<evidence type="ECO:0000259" key="5">
    <source>
        <dbReference type="PROSITE" id="PS50011"/>
    </source>
</evidence>
<reference evidence="6" key="1">
    <citation type="submission" date="2018-04" db="EMBL/GenBank/DDBJ databases">
        <title>Whole genome sequencing of Hypsizygus marmoreus.</title>
        <authorList>
            <person name="Choi I.-G."/>
            <person name="Min B."/>
            <person name="Kim J.-G."/>
            <person name="Kim S."/>
            <person name="Oh Y.-L."/>
            <person name="Kong W.-S."/>
            <person name="Park H."/>
            <person name="Jeong J."/>
            <person name="Song E.-S."/>
        </authorList>
    </citation>
    <scope>NUCLEOTIDE SEQUENCE [LARGE SCALE GENOMIC DNA]</scope>
    <source>
        <strain evidence="6">51987-8</strain>
    </source>
</reference>
<dbReference type="InterPro" id="IPR011009">
    <property type="entry name" value="Kinase-like_dom_sf"/>
</dbReference>
<feature type="region of interest" description="Disordered" evidence="4">
    <location>
        <begin position="284"/>
        <end position="303"/>
    </location>
</feature>
<keyword evidence="2 3" id="KW-0067">ATP-binding</keyword>